<evidence type="ECO:0000256" key="1">
    <source>
        <dbReference type="SAM" id="MobiDB-lite"/>
    </source>
</evidence>
<feature type="compositionally biased region" description="Basic and acidic residues" evidence="1">
    <location>
        <begin position="98"/>
        <end position="107"/>
    </location>
</feature>
<keyword evidence="2" id="KW-1133">Transmembrane helix</keyword>
<proteinExistence type="predicted"/>
<dbReference type="RefSeq" id="WP_134453015.1">
    <property type="nucleotide sequence ID" value="NZ_SOFL01000016.1"/>
</dbReference>
<dbReference type="InterPro" id="IPR020017">
    <property type="entry name" value="XapX_domain"/>
</dbReference>
<dbReference type="AlphaFoldDB" id="A0A4R8WBA8"/>
<dbReference type="EMBL" id="SOFL01000016">
    <property type="protein sequence ID" value="TFC04091.1"/>
    <property type="molecule type" value="Genomic_DNA"/>
</dbReference>
<evidence type="ECO:0000256" key="2">
    <source>
        <dbReference type="SAM" id="Phobius"/>
    </source>
</evidence>
<evidence type="ECO:0000313" key="4">
    <source>
        <dbReference type="Proteomes" id="UP000297907"/>
    </source>
</evidence>
<comment type="caution">
    <text evidence="3">The sequence shown here is derived from an EMBL/GenBank/DDBJ whole genome shotgun (WGS) entry which is preliminary data.</text>
</comment>
<protein>
    <submittedName>
        <fullName evidence="3">DUF1427 family protein</fullName>
    </submittedName>
</protein>
<feature type="region of interest" description="Disordered" evidence="1">
    <location>
        <begin position="75"/>
        <end position="107"/>
    </location>
</feature>
<accession>A0A4R8WBA8</accession>
<dbReference type="Proteomes" id="UP000297907">
    <property type="component" value="Unassembled WGS sequence"/>
</dbReference>
<dbReference type="InterPro" id="IPR009872">
    <property type="entry name" value="DUF1427"/>
</dbReference>
<feature type="transmembrane region" description="Helical" evidence="2">
    <location>
        <begin position="7"/>
        <end position="27"/>
    </location>
</feature>
<keyword evidence="4" id="KW-1185">Reference proteome</keyword>
<dbReference type="NCBIfam" id="TIGR03510">
    <property type="entry name" value="XapX"/>
    <property type="match status" value="1"/>
</dbReference>
<organism evidence="3 4">
    <name type="scientific">Cryobacterium adonitolivorans</name>
    <dbReference type="NCBI Taxonomy" id="1259189"/>
    <lineage>
        <taxon>Bacteria</taxon>
        <taxon>Bacillati</taxon>
        <taxon>Actinomycetota</taxon>
        <taxon>Actinomycetes</taxon>
        <taxon>Micrococcales</taxon>
        <taxon>Microbacteriaceae</taxon>
        <taxon>Cryobacterium</taxon>
    </lineage>
</organism>
<dbReference type="Pfam" id="PF07235">
    <property type="entry name" value="DUF1427"/>
    <property type="match status" value="1"/>
</dbReference>
<keyword evidence="2" id="KW-0472">Membrane</keyword>
<sequence length="107" mass="11393">MKQLSAARPYILAILAGLLAGIAYRLLGVTSPAPPWLGLTGLLGILIGESCTRAGIRHIPAALSSPACRRLLARRSAKNSATRGPTRFARYRSKGDHRRSLSDTGSK</sequence>
<name>A0A4R8WBA8_9MICO</name>
<keyword evidence="2" id="KW-0812">Transmembrane</keyword>
<reference evidence="3 4" key="1">
    <citation type="submission" date="2019-03" db="EMBL/GenBank/DDBJ databases">
        <title>Genomics of glacier-inhabiting Cryobacterium strains.</title>
        <authorList>
            <person name="Liu Q."/>
            <person name="Xin Y.-H."/>
        </authorList>
    </citation>
    <scope>NUCLEOTIDE SEQUENCE [LARGE SCALE GENOMIC DNA]</scope>
    <source>
        <strain evidence="3 4">RHLS22-1</strain>
    </source>
</reference>
<evidence type="ECO:0000313" key="3">
    <source>
        <dbReference type="EMBL" id="TFC04091.1"/>
    </source>
</evidence>
<gene>
    <name evidence="3" type="ORF">E3O42_05695</name>
</gene>